<dbReference type="InterPro" id="IPR027417">
    <property type="entry name" value="P-loop_NTPase"/>
</dbReference>
<feature type="repeat" description="ANK" evidence="2">
    <location>
        <begin position="663"/>
        <end position="685"/>
    </location>
</feature>
<sequence>MATIANVCNTRAAQSSILGHFSGNNDSNNINTTITNHFGIQVPSYIPATFEELIARTGWGVSPPEIDLDHLRDEYNLPQGNTAKWIFEDVGYKVWHESRESKLLWLCGGPGTGKTMLAKGVAAKFLRGPDLDRVKMAFHFVSPELPNDGNPADQDQLSQLRLAKVASDLLYSILEQDGSLFDGCKTELGKQGDRFFTNPSSLWKVLRKAIKDCQTGLVYILIDGVDGLGGSSHEELIGRILGLMEIGIVKIFLSSRDVPYIANSLPHNVHECTKINLDMNSFVREDVETFIRRRVNAWGWDVELRERAMDSLLAKSDGIFLWASLAVKSLTYFRFGLDFDEFLRKPLSGLEDIYRTMLHTLFSCGGPGEVLDVIWGVAIALRPLTFSELGYILACVEGKAMGEQRPPHRMASSEIGPRTEKEIRMYVQSSMGFLRATDATISIVHHTATEYLFDKNRNDNLPVFSKSGADSMISWECFRYLHHVFGEPERFPRDGATRHHDWSRGSSLGQGQQQEELGEVPWEVARKDPQEAAAKREFLRYAAESWFIHARRSIVVSKDSSYNGSPCNWLRYQFFETSDAVRKPWVELCGDSRMEVLVGEQTPLHIAVCLGLMPLVEKTLSEFTQGTNSYRSPLHLAAKFISEAYKILIDNSDPSLLTVADQDGNTPLHEAAISGHSSMLGALVKLFAGNRAYRSEINKKNHTGNTPLHLAFQFDHVEIVELLVKEGADLIIKNNAQLTASQLGAKIERADSLDILRQDEKYWGGGSLRDGVPINSQVSATQSASESIIRQDVHPEGAGIAMTEQRFEILAWLSPLEPHIRQLDLRVRRANIGEWLLRTDEFQRWCGGAEQDGPEYATLFCCGDAEVGKTYFSSLVVDKLWDKAMEQNIAVAYFYVDFTARETQYPANILGSLLKQIVTRFERIPDEISRTFHYQKQVIGGRGLRVPEIVKMLQVITSLQPTFICVDAVDKCMERHRLEVLDSLRLILGRSPNTRTFLTGRRDIQGEIERHVGARAATLSIKPNNDDIVGYIRMRLSKDTSLSAMDSGLEEEIIKSIAENIPETFLMIPETMDAILGETTLDRRRQKLEAITKSLDLKDVHGKALQWINRQGGRRTRLGMAALMWISHSERQLQLDELLHVLAVEAGSTDLNTQRIPSVEKLLSCCMGLIVIDRDTSIVRLIHPALQECLYTNPYLFGPVHSIMAETCLTYLNFQAIKNVSSTLSALPRPTPFLEYSSLYWGVHAKRETSKEVLSLALQLFSQIENHISTRLLLADLISRIGQHSRDIPINGPLTGFTGLHCASVFGITEAATSLMNQPNCDLSGRDFLGITPLIWAAICGQERVAKLLLERPTVNPDKPDGYFRRTALSWAAKKGHEGIVKLLLGWATAKPDGTDGWWGKTPRVLNKVRGRRYVNPNWQDKYGQAPILLAAEEGHGGVVQLLLGRKDIKSDKPDSDGRTALSCAYENGHEGVVKILLGRKDVNPN</sequence>
<feature type="domain" description="Nephrocystin 3-like N-terminal" evidence="4">
    <location>
        <begin position="81"/>
        <end position="256"/>
    </location>
</feature>
<dbReference type="Gene3D" id="1.25.40.20">
    <property type="entry name" value="Ankyrin repeat-containing domain"/>
    <property type="match status" value="2"/>
</dbReference>
<evidence type="ECO:0000256" key="3">
    <source>
        <dbReference type="SAM" id="MobiDB-lite"/>
    </source>
</evidence>
<comment type="caution">
    <text evidence="5">The sequence shown here is derived from an EMBL/GenBank/DDBJ whole genome shotgun (WGS) entry which is preliminary data.</text>
</comment>
<feature type="compositionally biased region" description="Low complexity" evidence="3">
    <location>
        <begin position="505"/>
        <end position="515"/>
    </location>
</feature>
<dbReference type="Gene3D" id="3.40.50.300">
    <property type="entry name" value="P-loop containing nucleotide triphosphate hydrolases"/>
    <property type="match status" value="2"/>
</dbReference>
<dbReference type="InterPro" id="IPR036770">
    <property type="entry name" value="Ankyrin_rpt-contain_sf"/>
</dbReference>
<evidence type="ECO:0000259" key="4">
    <source>
        <dbReference type="Pfam" id="PF24883"/>
    </source>
</evidence>
<dbReference type="InterPro" id="IPR002110">
    <property type="entry name" value="Ankyrin_rpt"/>
</dbReference>
<dbReference type="PRINTS" id="PR01415">
    <property type="entry name" value="ANKYRIN"/>
</dbReference>
<organism evidence="5 6">
    <name type="scientific">Tuber borchii</name>
    <name type="common">White truffle</name>
    <dbReference type="NCBI Taxonomy" id="42251"/>
    <lineage>
        <taxon>Eukaryota</taxon>
        <taxon>Fungi</taxon>
        <taxon>Dikarya</taxon>
        <taxon>Ascomycota</taxon>
        <taxon>Pezizomycotina</taxon>
        <taxon>Pezizomycetes</taxon>
        <taxon>Pezizales</taxon>
        <taxon>Tuberaceae</taxon>
        <taxon>Tuber</taxon>
    </lineage>
</organism>
<keyword evidence="6" id="KW-1185">Reference proteome</keyword>
<feature type="domain" description="Nephrocystin 3-like N-terminal" evidence="4">
    <location>
        <begin position="833"/>
        <end position="1001"/>
    </location>
</feature>
<dbReference type="Pfam" id="PF24883">
    <property type="entry name" value="NPHP3_N"/>
    <property type="match status" value="2"/>
</dbReference>
<protein>
    <recommendedName>
        <fullName evidence="4">Nephrocystin 3-like N-terminal domain-containing protein</fullName>
    </recommendedName>
</protein>
<accession>A0A2T7A8X9</accession>
<proteinExistence type="predicted"/>
<dbReference type="PANTHER" id="PTHR10039">
    <property type="entry name" value="AMELOGENIN"/>
    <property type="match status" value="1"/>
</dbReference>
<evidence type="ECO:0000256" key="1">
    <source>
        <dbReference type="ARBA" id="ARBA00022737"/>
    </source>
</evidence>
<name>A0A2T7A8X9_TUBBO</name>
<dbReference type="Pfam" id="PF12796">
    <property type="entry name" value="Ank_2"/>
    <property type="match status" value="3"/>
</dbReference>
<reference evidence="5 6" key="1">
    <citation type="submission" date="2017-04" db="EMBL/GenBank/DDBJ databases">
        <title>Draft genome sequence of Tuber borchii Vittad., a whitish edible truffle.</title>
        <authorList>
            <consortium name="DOE Joint Genome Institute"/>
            <person name="Murat C."/>
            <person name="Kuo A."/>
            <person name="Barry K.W."/>
            <person name="Clum A."/>
            <person name="Dockter R.B."/>
            <person name="Fauchery L."/>
            <person name="Iotti M."/>
            <person name="Kohler A."/>
            <person name="Labutti K."/>
            <person name="Lindquist E.A."/>
            <person name="Lipzen A."/>
            <person name="Ohm R.A."/>
            <person name="Wang M."/>
            <person name="Grigoriev I.V."/>
            <person name="Zambonelli A."/>
            <person name="Martin F.M."/>
        </authorList>
    </citation>
    <scope>NUCLEOTIDE SEQUENCE [LARGE SCALE GENOMIC DNA]</scope>
    <source>
        <strain evidence="5 6">Tbo3840</strain>
    </source>
</reference>
<dbReference type="PROSITE" id="PS50088">
    <property type="entry name" value="ANK_REPEAT"/>
    <property type="match status" value="2"/>
</dbReference>
<dbReference type="EMBL" id="NESQ01000003">
    <property type="protein sequence ID" value="PUU84191.1"/>
    <property type="molecule type" value="Genomic_DNA"/>
</dbReference>
<dbReference type="OrthoDB" id="20872at2759"/>
<dbReference type="PANTHER" id="PTHR10039:SF15">
    <property type="entry name" value="NACHT DOMAIN-CONTAINING PROTEIN"/>
    <property type="match status" value="1"/>
</dbReference>
<dbReference type="SMART" id="SM00248">
    <property type="entry name" value="ANK"/>
    <property type="match status" value="7"/>
</dbReference>
<dbReference type="SUPFAM" id="SSF52540">
    <property type="entry name" value="P-loop containing nucleoside triphosphate hydrolases"/>
    <property type="match status" value="2"/>
</dbReference>
<evidence type="ECO:0000313" key="5">
    <source>
        <dbReference type="EMBL" id="PUU84191.1"/>
    </source>
</evidence>
<dbReference type="SUPFAM" id="SSF48403">
    <property type="entry name" value="Ankyrin repeat"/>
    <property type="match status" value="1"/>
</dbReference>
<dbReference type="Proteomes" id="UP000244722">
    <property type="component" value="Unassembled WGS sequence"/>
</dbReference>
<keyword evidence="2" id="KW-0040">ANK repeat</keyword>
<feature type="region of interest" description="Disordered" evidence="3">
    <location>
        <begin position="496"/>
        <end position="519"/>
    </location>
</feature>
<keyword evidence="1" id="KW-0677">Repeat</keyword>
<evidence type="ECO:0000313" key="6">
    <source>
        <dbReference type="Proteomes" id="UP000244722"/>
    </source>
</evidence>
<dbReference type="InterPro" id="IPR056884">
    <property type="entry name" value="NPHP3-like_N"/>
</dbReference>
<feature type="repeat" description="ANK" evidence="2">
    <location>
        <begin position="703"/>
        <end position="735"/>
    </location>
</feature>
<dbReference type="STRING" id="42251.A0A2T7A8X9"/>
<gene>
    <name evidence="5" type="ORF">B9Z19DRAFT_1118324</name>
</gene>
<dbReference type="PROSITE" id="PS50297">
    <property type="entry name" value="ANK_REP_REGION"/>
    <property type="match status" value="2"/>
</dbReference>
<evidence type="ECO:0000256" key="2">
    <source>
        <dbReference type="PROSITE-ProRule" id="PRU00023"/>
    </source>
</evidence>